<dbReference type="Pfam" id="PF00112">
    <property type="entry name" value="Peptidase_C1"/>
    <property type="match status" value="1"/>
</dbReference>
<dbReference type="InterPro" id="IPR045829">
    <property type="entry name" value="PKD_6"/>
</dbReference>
<reference evidence="3 4" key="1">
    <citation type="submission" date="2020-02" db="EMBL/GenBank/DDBJ databases">
        <title>Genome sequencing for Draconibacterium sp. strain M1.</title>
        <authorList>
            <person name="Park S.-J."/>
        </authorList>
    </citation>
    <scope>NUCLEOTIDE SEQUENCE [LARGE SCALE GENOMIC DNA]</scope>
    <source>
        <strain evidence="3 4">M1</strain>
    </source>
</reference>
<dbReference type="Pfam" id="PF19408">
    <property type="entry name" value="PKD_6"/>
    <property type="match status" value="1"/>
</dbReference>
<feature type="domain" description="Peptidase C1A papain C-terminal" evidence="2">
    <location>
        <begin position="19"/>
        <end position="233"/>
    </location>
</feature>
<name>A0A6C0RGV3_9BACT</name>
<accession>A0A6C0RGV3</accession>
<dbReference type="KEGG" id="drc:G0Q07_15665"/>
<evidence type="ECO:0000256" key="1">
    <source>
        <dbReference type="SAM" id="SignalP"/>
    </source>
</evidence>
<dbReference type="AlphaFoldDB" id="A0A6C0RGV3"/>
<feature type="chain" id="PRO_5025670257" description="Peptidase C1A papain C-terminal domain-containing protein" evidence="1">
    <location>
        <begin position="19"/>
        <end position="505"/>
    </location>
</feature>
<evidence type="ECO:0000259" key="2">
    <source>
        <dbReference type="SMART" id="SM00645"/>
    </source>
</evidence>
<dbReference type="Proteomes" id="UP000474630">
    <property type="component" value="Chromosome"/>
</dbReference>
<dbReference type="SMART" id="SM00645">
    <property type="entry name" value="Pept_C1"/>
    <property type="match status" value="1"/>
</dbReference>
<dbReference type="Gene3D" id="3.90.70.10">
    <property type="entry name" value="Cysteine proteinases"/>
    <property type="match status" value="1"/>
</dbReference>
<dbReference type="GO" id="GO:0008234">
    <property type="term" value="F:cysteine-type peptidase activity"/>
    <property type="evidence" value="ECO:0007669"/>
    <property type="project" value="InterPro"/>
</dbReference>
<dbReference type="SUPFAM" id="SSF54001">
    <property type="entry name" value="Cysteine proteinases"/>
    <property type="match status" value="1"/>
</dbReference>
<dbReference type="InterPro" id="IPR038765">
    <property type="entry name" value="Papain-like_cys_pep_sf"/>
</dbReference>
<dbReference type="EMBL" id="CP048409">
    <property type="protein sequence ID" value="QIA09062.1"/>
    <property type="molecule type" value="Genomic_DNA"/>
</dbReference>
<proteinExistence type="predicted"/>
<organism evidence="3 4">
    <name type="scientific">Draconibacterium halophilum</name>
    <dbReference type="NCBI Taxonomy" id="2706887"/>
    <lineage>
        <taxon>Bacteria</taxon>
        <taxon>Pseudomonadati</taxon>
        <taxon>Bacteroidota</taxon>
        <taxon>Bacteroidia</taxon>
        <taxon>Marinilabiliales</taxon>
        <taxon>Prolixibacteraceae</taxon>
        <taxon>Draconibacterium</taxon>
    </lineage>
</organism>
<keyword evidence="4" id="KW-1185">Reference proteome</keyword>
<dbReference type="GO" id="GO:0006508">
    <property type="term" value="P:proteolysis"/>
    <property type="evidence" value="ECO:0007669"/>
    <property type="project" value="InterPro"/>
</dbReference>
<gene>
    <name evidence="3" type="ORF">G0Q07_15665</name>
</gene>
<keyword evidence="1" id="KW-0732">Signal</keyword>
<feature type="signal peptide" evidence="1">
    <location>
        <begin position="1"/>
        <end position="18"/>
    </location>
</feature>
<sequence length="505" mass="54796">MKSFTTFLLLIFALNSFSQPSSFSWFSNDPEECYNYISPAKDQGEQGPCGIFASIAAIEALSHIYFHKPFSSNSNGTNLSEAELYSLCSAYGNFTGYGASEGAATAENTLDYCVINGIIDDACLPYPSSSPYYTQPCSQCASPDQIIQIPGYEQLSLSSNQQLKRAIIDYGPIVVSAQSIGGVLHSGGGTTNHSFLIIGWNSSGQWHIKDSWPGDEYIDYKSFNVFSSTYGSQFYRAKYKNDGSTISCTGTGCNSVFSSRVATDRDGDGFGYWGVGDPPSTWSGPCKMDFDDFDNTKIYLDSNYEEVVAPSVSGPDLVCTSGGTFNLNDLPSGFSSSWSISNPTFFNSPTSGSGTSATISPKSEYSGDDCIITYTISDGCGSAQYSKHFTINGPTDSDLDIDVVPSYAPDPIRVSGIWLLCPNSSYYIYCNNTSNCSLSNYQWSYPSGWTKYEQTSNYIRINTNSTPYGTVSVTATTCCGTSHQVITQNFSQGELVLTILLIQIR</sequence>
<evidence type="ECO:0000313" key="3">
    <source>
        <dbReference type="EMBL" id="QIA09062.1"/>
    </source>
</evidence>
<protein>
    <recommendedName>
        <fullName evidence="2">Peptidase C1A papain C-terminal domain-containing protein</fullName>
    </recommendedName>
</protein>
<dbReference type="RefSeq" id="WP_163347906.1">
    <property type="nucleotide sequence ID" value="NZ_CP048409.1"/>
</dbReference>
<dbReference type="InterPro" id="IPR000668">
    <property type="entry name" value="Peptidase_C1A_C"/>
</dbReference>
<evidence type="ECO:0000313" key="4">
    <source>
        <dbReference type="Proteomes" id="UP000474630"/>
    </source>
</evidence>